<gene>
    <name evidence="1" type="primary">Acey_s0243.g3507</name>
    <name evidence="1" type="ORF">Y032_0243g3507</name>
</gene>
<organism evidence="1 2">
    <name type="scientific">Ancylostoma ceylanicum</name>
    <dbReference type="NCBI Taxonomy" id="53326"/>
    <lineage>
        <taxon>Eukaryota</taxon>
        <taxon>Metazoa</taxon>
        <taxon>Ecdysozoa</taxon>
        <taxon>Nematoda</taxon>
        <taxon>Chromadorea</taxon>
        <taxon>Rhabditida</taxon>
        <taxon>Rhabditina</taxon>
        <taxon>Rhabditomorpha</taxon>
        <taxon>Strongyloidea</taxon>
        <taxon>Ancylostomatidae</taxon>
        <taxon>Ancylostomatinae</taxon>
        <taxon>Ancylostoma</taxon>
    </lineage>
</organism>
<protein>
    <submittedName>
        <fullName evidence="1">Uncharacterized protein</fullName>
    </submittedName>
</protein>
<dbReference type="EMBL" id="JARK01001579">
    <property type="protein sequence ID" value="EYB88697.1"/>
    <property type="molecule type" value="Genomic_DNA"/>
</dbReference>
<evidence type="ECO:0000313" key="2">
    <source>
        <dbReference type="Proteomes" id="UP000024635"/>
    </source>
</evidence>
<comment type="caution">
    <text evidence="1">The sequence shown here is derived from an EMBL/GenBank/DDBJ whole genome shotgun (WGS) entry which is preliminary data.</text>
</comment>
<keyword evidence="2" id="KW-1185">Reference proteome</keyword>
<accession>A0A016SE79</accession>
<dbReference type="AlphaFoldDB" id="A0A016SE79"/>
<evidence type="ECO:0000313" key="1">
    <source>
        <dbReference type="EMBL" id="EYB88697.1"/>
    </source>
</evidence>
<reference evidence="2" key="1">
    <citation type="journal article" date="2015" name="Nat. Genet.">
        <title>The genome and transcriptome of the zoonotic hookworm Ancylostoma ceylanicum identify infection-specific gene families.</title>
        <authorList>
            <person name="Schwarz E.M."/>
            <person name="Hu Y."/>
            <person name="Antoshechkin I."/>
            <person name="Miller M.M."/>
            <person name="Sternberg P.W."/>
            <person name="Aroian R.V."/>
        </authorList>
    </citation>
    <scope>NUCLEOTIDE SEQUENCE</scope>
    <source>
        <strain evidence="2">HY135</strain>
    </source>
</reference>
<name>A0A016SE79_9BILA</name>
<dbReference type="Proteomes" id="UP000024635">
    <property type="component" value="Unassembled WGS sequence"/>
</dbReference>
<sequence length="144" mass="16278">MYYLFQKGEQFDVLSVARQDTSNVENRALSVTGNVTKHDNWRYLPHLGSLPSGKICETDSICLRLNNSVNSKRPQTRGGTAARVLCCLLHLPRQREITMYRFSPVSLLSRLAASVQQTTRVAAPRFRPSSVTFCSLCSAYHQER</sequence>
<proteinExistence type="predicted"/>